<organism evidence="1 2">
    <name type="scientific">Tribolium castaneum</name>
    <name type="common">Red flour beetle</name>
    <dbReference type="NCBI Taxonomy" id="7070"/>
    <lineage>
        <taxon>Eukaryota</taxon>
        <taxon>Metazoa</taxon>
        <taxon>Ecdysozoa</taxon>
        <taxon>Arthropoda</taxon>
        <taxon>Hexapoda</taxon>
        <taxon>Insecta</taxon>
        <taxon>Pterygota</taxon>
        <taxon>Neoptera</taxon>
        <taxon>Endopterygota</taxon>
        <taxon>Coleoptera</taxon>
        <taxon>Polyphaga</taxon>
        <taxon>Cucujiformia</taxon>
        <taxon>Tenebrionidae</taxon>
        <taxon>Tenebrionidae incertae sedis</taxon>
        <taxon>Tribolium</taxon>
    </lineage>
</organism>
<dbReference type="EMBL" id="KQ971312">
    <property type="protein sequence ID" value="KYB29162.1"/>
    <property type="molecule type" value="Genomic_DNA"/>
</dbReference>
<dbReference type="AlphaFoldDB" id="A0A139WMK5"/>
<keyword evidence="2" id="KW-1185">Reference proteome</keyword>
<sequence length="65" mass="7475">MSTSSTDVIEFFPRYDCESDIRRMVVAVNCLTVTKLNEDVFLKIIKKITSLHVNALHLPCRSEFV</sequence>
<gene>
    <name evidence="1" type="primary">AUGUSTUS-3.0.2_32109</name>
    <name evidence="1" type="ORF">TcasGA2_TC032109</name>
</gene>
<accession>A0A139WMK5</accession>
<dbReference type="Proteomes" id="UP000007266">
    <property type="component" value="Linkage group 2"/>
</dbReference>
<evidence type="ECO:0000313" key="2">
    <source>
        <dbReference type="Proteomes" id="UP000007266"/>
    </source>
</evidence>
<reference evidence="1 2" key="1">
    <citation type="journal article" date="2008" name="Nature">
        <title>The genome of the model beetle and pest Tribolium castaneum.</title>
        <authorList>
            <consortium name="Tribolium Genome Sequencing Consortium"/>
            <person name="Richards S."/>
            <person name="Gibbs R.A."/>
            <person name="Weinstock G.M."/>
            <person name="Brown S.J."/>
            <person name="Denell R."/>
            <person name="Beeman R.W."/>
            <person name="Gibbs R."/>
            <person name="Beeman R.W."/>
            <person name="Brown S.J."/>
            <person name="Bucher G."/>
            <person name="Friedrich M."/>
            <person name="Grimmelikhuijzen C.J."/>
            <person name="Klingler M."/>
            <person name="Lorenzen M."/>
            <person name="Richards S."/>
            <person name="Roth S."/>
            <person name="Schroder R."/>
            <person name="Tautz D."/>
            <person name="Zdobnov E.M."/>
            <person name="Muzny D."/>
            <person name="Gibbs R.A."/>
            <person name="Weinstock G.M."/>
            <person name="Attaway T."/>
            <person name="Bell S."/>
            <person name="Buhay C.J."/>
            <person name="Chandrabose M.N."/>
            <person name="Chavez D."/>
            <person name="Clerk-Blankenburg K.P."/>
            <person name="Cree A."/>
            <person name="Dao M."/>
            <person name="Davis C."/>
            <person name="Chacko J."/>
            <person name="Dinh H."/>
            <person name="Dugan-Rocha S."/>
            <person name="Fowler G."/>
            <person name="Garner T.T."/>
            <person name="Garnes J."/>
            <person name="Gnirke A."/>
            <person name="Hawes A."/>
            <person name="Hernandez J."/>
            <person name="Hines S."/>
            <person name="Holder M."/>
            <person name="Hume J."/>
            <person name="Jhangiani S.N."/>
            <person name="Joshi V."/>
            <person name="Khan Z.M."/>
            <person name="Jackson L."/>
            <person name="Kovar C."/>
            <person name="Kowis A."/>
            <person name="Lee S."/>
            <person name="Lewis L.R."/>
            <person name="Margolis J."/>
            <person name="Morgan M."/>
            <person name="Nazareth L.V."/>
            <person name="Nguyen N."/>
            <person name="Okwuonu G."/>
            <person name="Parker D."/>
            <person name="Richards S."/>
            <person name="Ruiz S.J."/>
            <person name="Santibanez J."/>
            <person name="Savard J."/>
            <person name="Scherer S.E."/>
            <person name="Schneider B."/>
            <person name="Sodergren E."/>
            <person name="Tautz D."/>
            <person name="Vattahil S."/>
            <person name="Villasana D."/>
            <person name="White C.S."/>
            <person name="Wright R."/>
            <person name="Park Y."/>
            <person name="Beeman R.W."/>
            <person name="Lord J."/>
            <person name="Oppert B."/>
            <person name="Lorenzen M."/>
            <person name="Brown S."/>
            <person name="Wang L."/>
            <person name="Savard J."/>
            <person name="Tautz D."/>
            <person name="Richards S."/>
            <person name="Weinstock G."/>
            <person name="Gibbs R.A."/>
            <person name="Liu Y."/>
            <person name="Worley K."/>
            <person name="Weinstock G."/>
            <person name="Elsik C.G."/>
            <person name="Reese J.T."/>
            <person name="Elhaik E."/>
            <person name="Landan G."/>
            <person name="Graur D."/>
            <person name="Arensburger P."/>
            <person name="Atkinson P."/>
            <person name="Beeman R.W."/>
            <person name="Beidler J."/>
            <person name="Brown S.J."/>
            <person name="Demuth J.P."/>
            <person name="Drury D.W."/>
            <person name="Du Y.Z."/>
            <person name="Fujiwara H."/>
            <person name="Lorenzen M."/>
            <person name="Maselli V."/>
            <person name="Osanai M."/>
            <person name="Park Y."/>
            <person name="Robertson H.M."/>
            <person name="Tu Z."/>
            <person name="Wang J.J."/>
            <person name="Wang S."/>
            <person name="Richards S."/>
            <person name="Song H."/>
            <person name="Zhang L."/>
            <person name="Sodergren E."/>
            <person name="Werner D."/>
            <person name="Stanke M."/>
            <person name="Morgenstern B."/>
            <person name="Solovyev V."/>
            <person name="Kosarev P."/>
            <person name="Brown G."/>
            <person name="Chen H.C."/>
            <person name="Ermolaeva O."/>
            <person name="Hlavina W."/>
            <person name="Kapustin Y."/>
            <person name="Kiryutin B."/>
            <person name="Kitts P."/>
            <person name="Maglott D."/>
            <person name="Pruitt K."/>
            <person name="Sapojnikov V."/>
            <person name="Souvorov A."/>
            <person name="Mackey A.J."/>
            <person name="Waterhouse R.M."/>
            <person name="Wyder S."/>
            <person name="Zdobnov E.M."/>
            <person name="Zdobnov E.M."/>
            <person name="Wyder S."/>
            <person name="Kriventseva E.V."/>
            <person name="Kadowaki T."/>
            <person name="Bork P."/>
            <person name="Aranda M."/>
            <person name="Bao R."/>
            <person name="Beermann A."/>
            <person name="Berns N."/>
            <person name="Bolognesi R."/>
            <person name="Bonneton F."/>
            <person name="Bopp D."/>
            <person name="Brown S.J."/>
            <person name="Bucher G."/>
            <person name="Butts T."/>
            <person name="Chaumot A."/>
            <person name="Denell R.E."/>
            <person name="Ferrier D.E."/>
            <person name="Friedrich M."/>
            <person name="Gordon C.M."/>
            <person name="Jindra M."/>
            <person name="Klingler M."/>
            <person name="Lan Q."/>
            <person name="Lattorff H.M."/>
            <person name="Laudet V."/>
            <person name="von Levetsow C."/>
            <person name="Liu Z."/>
            <person name="Lutz R."/>
            <person name="Lynch J.A."/>
            <person name="da Fonseca R.N."/>
            <person name="Posnien N."/>
            <person name="Reuter R."/>
            <person name="Roth S."/>
            <person name="Savard J."/>
            <person name="Schinko J.B."/>
            <person name="Schmitt C."/>
            <person name="Schoppmeier M."/>
            <person name="Schroder R."/>
            <person name="Shippy T.D."/>
            <person name="Simonnet F."/>
            <person name="Marques-Souza H."/>
            <person name="Tautz D."/>
            <person name="Tomoyasu Y."/>
            <person name="Trauner J."/>
            <person name="Van der Zee M."/>
            <person name="Vervoort M."/>
            <person name="Wittkopp N."/>
            <person name="Wimmer E.A."/>
            <person name="Yang X."/>
            <person name="Jones A.K."/>
            <person name="Sattelle D.B."/>
            <person name="Ebert P.R."/>
            <person name="Nelson D."/>
            <person name="Scott J.G."/>
            <person name="Beeman R.W."/>
            <person name="Muthukrishnan S."/>
            <person name="Kramer K.J."/>
            <person name="Arakane Y."/>
            <person name="Beeman R.W."/>
            <person name="Zhu Q."/>
            <person name="Hogenkamp D."/>
            <person name="Dixit R."/>
            <person name="Oppert B."/>
            <person name="Jiang H."/>
            <person name="Zou Z."/>
            <person name="Marshall J."/>
            <person name="Elpidina E."/>
            <person name="Vinokurov K."/>
            <person name="Oppert C."/>
            <person name="Zou Z."/>
            <person name="Evans J."/>
            <person name="Lu Z."/>
            <person name="Zhao P."/>
            <person name="Sumathipala N."/>
            <person name="Altincicek B."/>
            <person name="Vilcinskas A."/>
            <person name="Williams M."/>
            <person name="Hultmark D."/>
            <person name="Hetru C."/>
            <person name="Jiang H."/>
            <person name="Grimmelikhuijzen C.J."/>
            <person name="Hauser F."/>
            <person name="Cazzamali G."/>
            <person name="Williamson M."/>
            <person name="Park Y."/>
            <person name="Li B."/>
            <person name="Tanaka Y."/>
            <person name="Predel R."/>
            <person name="Neupert S."/>
            <person name="Schachtner J."/>
            <person name="Verleyen P."/>
            <person name="Raible F."/>
            <person name="Bork P."/>
            <person name="Friedrich M."/>
            <person name="Walden K.K."/>
            <person name="Robertson H.M."/>
            <person name="Angeli S."/>
            <person name="Foret S."/>
            <person name="Bucher G."/>
            <person name="Schuetz S."/>
            <person name="Maleszka R."/>
            <person name="Wimmer E.A."/>
            <person name="Beeman R.W."/>
            <person name="Lorenzen M."/>
            <person name="Tomoyasu Y."/>
            <person name="Miller S.C."/>
            <person name="Grossmann D."/>
            <person name="Bucher G."/>
        </authorList>
    </citation>
    <scope>NUCLEOTIDE SEQUENCE [LARGE SCALE GENOMIC DNA]</scope>
    <source>
        <strain evidence="1 2">Georgia GA2</strain>
    </source>
</reference>
<protein>
    <submittedName>
        <fullName evidence="1">Uncharacterized protein</fullName>
    </submittedName>
</protein>
<name>A0A139WMK5_TRICA</name>
<evidence type="ECO:0000313" key="1">
    <source>
        <dbReference type="EMBL" id="KYB29162.1"/>
    </source>
</evidence>
<proteinExistence type="predicted"/>
<reference evidence="1 2" key="2">
    <citation type="journal article" date="2010" name="Nucleic Acids Res.">
        <title>BeetleBase in 2010: revisions to provide comprehensive genomic information for Tribolium castaneum.</title>
        <authorList>
            <person name="Kim H.S."/>
            <person name="Murphy T."/>
            <person name="Xia J."/>
            <person name="Caragea D."/>
            <person name="Park Y."/>
            <person name="Beeman R.W."/>
            <person name="Lorenzen M.D."/>
            <person name="Butcher S."/>
            <person name="Manak J.R."/>
            <person name="Brown S.J."/>
        </authorList>
    </citation>
    <scope>GENOME REANNOTATION</scope>
    <source>
        <strain evidence="1 2">Georgia GA2</strain>
    </source>
</reference>